<protein>
    <submittedName>
        <fullName evidence="4">Uncharacterized protein</fullName>
    </submittedName>
</protein>
<evidence type="ECO:0000259" key="2">
    <source>
        <dbReference type="Pfam" id="PF13976"/>
    </source>
</evidence>
<feature type="compositionally biased region" description="Polar residues" evidence="1">
    <location>
        <begin position="323"/>
        <end position="336"/>
    </location>
</feature>
<feature type="compositionally biased region" description="Polar residues" evidence="1">
    <location>
        <begin position="1115"/>
        <end position="1125"/>
    </location>
</feature>
<organism evidence="4">
    <name type="scientific">Tanacetum cinerariifolium</name>
    <name type="common">Dalmatian daisy</name>
    <name type="synonym">Chrysanthemum cinerariifolium</name>
    <dbReference type="NCBI Taxonomy" id="118510"/>
    <lineage>
        <taxon>Eukaryota</taxon>
        <taxon>Viridiplantae</taxon>
        <taxon>Streptophyta</taxon>
        <taxon>Embryophyta</taxon>
        <taxon>Tracheophyta</taxon>
        <taxon>Spermatophyta</taxon>
        <taxon>Magnoliopsida</taxon>
        <taxon>eudicotyledons</taxon>
        <taxon>Gunneridae</taxon>
        <taxon>Pentapetalae</taxon>
        <taxon>asterids</taxon>
        <taxon>campanulids</taxon>
        <taxon>Asterales</taxon>
        <taxon>Asteraceae</taxon>
        <taxon>Asteroideae</taxon>
        <taxon>Anthemideae</taxon>
        <taxon>Anthemidinae</taxon>
        <taxon>Tanacetum</taxon>
    </lineage>
</organism>
<feature type="compositionally biased region" description="Low complexity" evidence="1">
    <location>
        <begin position="1126"/>
        <end position="1141"/>
    </location>
</feature>
<evidence type="ECO:0000313" key="4">
    <source>
        <dbReference type="EMBL" id="GEU78604.1"/>
    </source>
</evidence>
<feature type="domain" description="Retroviral polymerase SH3-like" evidence="3">
    <location>
        <begin position="521"/>
        <end position="567"/>
    </location>
</feature>
<feature type="domain" description="GAG-pre-integrase" evidence="2">
    <location>
        <begin position="483"/>
        <end position="512"/>
    </location>
</feature>
<accession>A0A6L2N239</accession>
<dbReference type="InterPro" id="IPR057670">
    <property type="entry name" value="SH3_retrovirus"/>
</dbReference>
<dbReference type="Pfam" id="PF25597">
    <property type="entry name" value="SH3_retrovirus"/>
    <property type="match status" value="1"/>
</dbReference>
<feature type="region of interest" description="Disordered" evidence="1">
    <location>
        <begin position="199"/>
        <end position="221"/>
    </location>
</feature>
<evidence type="ECO:0000256" key="1">
    <source>
        <dbReference type="SAM" id="MobiDB-lite"/>
    </source>
</evidence>
<gene>
    <name evidence="4" type="ORF">Tci_050582</name>
</gene>
<reference evidence="4" key="1">
    <citation type="journal article" date="2019" name="Sci. Rep.">
        <title>Draft genome of Tanacetum cinerariifolium, the natural source of mosquito coil.</title>
        <authorList>
            <person name="Yamashiro T."/>
            <person name="Shiraishi A."/>
            <person name="Satake H."/>
            <person name="Nakayama K."/>
        </authorList>
    </citation>
    <scope>NUCLEOTIDE SEQUENCE</scope>
</reference>
<dbReference type="Pfam" id="PF13976">
    <property type="entry name" value="gag_pre-integrs"/>
    <property type="match status" value="1"/>
</dbReference>
<name>A0A6L2N239_TANCI</name>
<comment type="caution">
    <text evidence="4">The sequence shown here is derived from an EMBL/GenBank/DDBJ whole genome shotgun (WGS) entry which is preliminary data.</text>
</comment>
<evidence type="ECO:0000259" key="3">
    <source>
        <dbReference type="Pfam" id="PF25597"/>
    </source>
</evidence>
<feature type="compositionally biased region" description="Basic and acidic residues" evidence="1">
    <location>
        <begin position="199"/>
        <end position="220"/>
    </location>
</feature>
<proteinExistence type="predicted"/>
<sequence length="1378" mass="155226">MGKLRIEQYFQVQDYALLDVIENGNSFNIVSRTIGNADGTSTSIIPAIQVRFCNNDATKKTQKTLLKQMYENFNAPSTESLDSIFNRLQKIISQLAILDLDIMSIDDLYNNFKIVEQEVKRTVTTSSRSGSQNMAFLSSPGSFNEVDTANIQVSAVSTPVSTVSTHDNIANLSDATVFKMAVRFVEHESKKPRHFAGEYRSHRNQERRPRNHDNSRKTMNVEDTSSKAMVAIDGAGFDWSHMADDEVPTNVALMAFSDSEEFQHPEFEGYGPKASKSVFVDTSNEIKKAPDALIIKDWVPDCDKDEYKVMVLKSDNVQHKPEQANQPKKVSQNPGENRTKWNVMKTQKLGVRTFAPTVVLNKYEIVPISTARQSSARAAAPGNRVTSAVRKQEINVVKSSACWVWRPKIKGDPQDALKDIGIFDSRCSRHMTGNKSYLTDYQEHNGGFVAFAMCDKKNSVLFIETECLILSPDFKLLDESQAINDESNSWHRRLGHINFKTMNKLVKGNLVRDTILNTLDHLGKFDRKADKGILVGYSINSKAFRVYNNKTRKVEENLHLNFFENKPNVTRSGPEWLFDIDSLTNSMNYQPVIAGNRTNANAGSEINSDTGQAGKEKVPNQEYILLPLLNTCSNVPLSYEEAEFSPKDDAGKKSTTQPTCIEGVNAASSSFCHPDALEDYSKLTNLEDTSIFNDAYDDRDEGAETDYNNLKTVISVSHIPSTRVHKAHPKEKIIGEIHSAVQTKKMAKHNEAGLLTFINKQRRTNHKDFQNCLFACFLSQMEPTKDKYVRDILKKFGFSSVKTASTPMETHKPLSKDENVKRIFRYLKGQLTLGLWYPKDSPLELIASFNSDYAGLELKRYLIKDGYADLVKMLMTLLILLVFLITLIKPHTSHQSLMANLEFYDKHNMVAFFKKPQGSDGFQQIVDFLNASHIRYALTENPTIYVSHINQLWHTASTRTLDNEEIELNGIVDGHNRTITEVSVRRHLKLVDDKGISTLPTTEIFSQLALIWGFSGMETTLFPTMLVNERIFKSEGPTSPVGTQHTPTVIVTSPQLQNISTTYRKTRTRTRRMGIRIPQSNVPNNVVDEAVTKEMHDGLGRGTTTDFSLEAEHGSGNNSKTQTKATPSGPSSPRTSTEGGPACHFTMGDSPVQARSERVSNLPNEPLLGEGNTSRSGEGSMQLLELIDICTTLSNRVTTLENKLSSTKAIYHKAFITLTKRVKKLETQLKQKRSRAVIHSSNEERPKVIKRSGFHLQQESSKKQKLVRKTEEEVKAPVDSDQEVEEMILYMRIVPDEEIAIDVIPLATKPPVIVKHKIVKEGKISTYHIIRADGSTKRYTSMINLLENIDRKDLETLWKLVKGKHENTRPEEGYERVL</sequence>
<feature type="region of interest" description="Disordered" evidence="1">
    <location>
        <begin position="1097"/>
        <end position="1179"/>
    </location>
</feature>
<feature type="region of interest" description="Disordered" evidence="1">
    <location>
        <begin position="318"/>
        <end position="337"/>
    </location>
</feature>
<dbReference type="InterPro" id="IPR025724">
    <property type="entry name" value="GAG-pre-integrase_dom"/>
</dbReference>
<dbReference type="EMBL" id="BKCJ010007707">
    <property type="protein sequence ID" value="GEU78604.1"/>
    <property type="molecule type" value="Genomic_DNA"/>
</dbReference>